<name>A0ACC2PWK0_9HYME</name>
<evidence type="ECO:0000313" key="1">
    <source>
        <dbReference type="EMBL" id="KAJ8687498.1"/>
    </source>
</evidence>
<gene>
    <name evidence="1" type="ORF">QAD02_023292</name>
</gene>
<dbReference type="EMBL" id="CM056741">
    <property type="protein sequence ID" value="KAJ8687498.1"/>
    <property type="molecule type" value="Genomic_DNA"/>
</dbReference>
<comment type="caution">
    <text evidence="1">The sequence shown here is derived from an EMBL/GenBank/DDBJ whole genome shotgun (WGS) entry which is preliminary data.</text>
</comment>
<organism evidence="1 2">
    <name type="scientific">Eretmocerus hayati</name>
    <dbReference type="NCBI Taxonomy" id="131215"/>
    <lineage>
        <taxon>Eukaryota</taxon>
        <taxon>Metazoa</taxon>
        <taxon>Ecdysozoa</taxon>
        <taxon>Arthropoda</taxon>
        <taxon>Hexapoda</taxon>
        <taxon>Insecta</taxon>
        <taxon>Pterygota</taxon>
        <taxon>Neoptera</taxon>
        <taxon>Endopterygota</taxon>
        <taxon>Hymenoptera</taxon>
        <taxon>Apocrita</taxon>
        <taxon>Proctotrupomorpha</taxon>
        <taxon>Chalcidoidea</taxon>
        <taxon>Aphelinidae</taxon>
        <taxon>Aphelininae</taxon>
        <taxon>Eretmocerus</taxon>
    </lineage>
</organism>
<evidence type="ECO:0000313" key="2">
    <source>
        <dbReference type="Proteomes" id="UP001239111"/>
    </source>
</evidence>
<accession>A0ACC2PWK0</accession>
<sequence length="122" mass="13771">MAKNNVRLVSLHVAVGDGFYIIYAMGFYGATKTWLLSWHSMAHANTPKQQLMRPAKAAHLGSHRFISPHARMVVDEHGKKDRDREKENGLPWLADGVCEWGKGRDTTSEKDRDKKALLLMIG</sequence>
<reference evidence="1" key="1">
    <citation type="submission" date="2023-04" db="EMBL/GenBank/DDBJ databases">
        <title>A chromosome-level genome assembly of the parasitoid wasp Eretmocerus hayati.</title>
        <authorList>
            <person name="Zhong Y."/>
            <person name="Liu S."/>
            <person name="Liu Y."/>
        </authorList>
    </citation>
    <scope>NUCLEOTIDE SEQUENCE</scope>
    <source>
        <strain evidence="1">ZJU_SS_LIU_2023</strain>
    </source>
</reference>
<proteinExistence type="predicted"/>
<protein>
    <submittedName>
        <fullName evidence="1">Uncharacterized protein</fullName>
    </submittedName>
</protein>
<keyword evidence="2" id="KW-1185">Reference proteome</keyword>
<dbReference type="Proteomes" id="UP001239111">
    <property type="component" value="Chromosome 1"/>
</dbReference>